<comment type="cofactor">
    <cofactor evidence="1 2">
        <name>Zn(2+)</name>
        <dbReference type="ChEBI" id="CHEBI:29105"/>
    </cofactor>
    <text evidence="1 2">Binds 1 zinc ion per subunit.</text>
</comment>
<keyword evidence="1 2" id="KW-0378">Hydrolase</keyword>
<dbReference type="Proteomes" id="UP001164746">
    <property type="component" value="Chromosome 2"/>
</dbReference>
<keyword evidence="5" id="KW-1185">Reference proteome</keyword>
<dbReference type="InterPro" id="IPR006026">
    <property type="entry name" value="Peptidase_Metallo"/>
</dbReference>
<accession>A0ABY7DN95</accession>
<feature type="binding site" evidence="1">
    <location>
        <position position="178"/>
    </location>
    <ligand>
        <name>Zn(2+)</name>
        <dbReference type="ChEBI" id="CHEBI:29105"/>
        <note>catalytic</note>
    </ligand>
</feature>
<evidence type="ECO:0000256" key="2">
    <source>
        <dbReference type="RuleBase" id="RU361183"/>
    </source>
</evidence>
<feature type="active site" evidence="1">
    <location>
        <position position="179"/>
    </location>
</feature>
<feature type="chain" id="PRO_5044973793" description="Metalloendopeptidase" evidence="2">
    <location>
        <begin position="20"/>
        <end position="208"/>
    </location>
</feature>
<dbReference type="InterPro" id="IPR001506">
    <property type="entry name" value="Peptidase_M12A"/>
</dbReference>
<reference evidence="4" key="1">
    <citation type="submission" date="2022-11" db="EMBL/GenBank/DDBJ databases">
        <title>Centuries of genome instability and evolution in soft-shell clam transmissible cancer (bioRxiv).</title>
        <authorList>
            <person name="Hart S.F.M."/>
            <person name="Yonemitsu M.A."/>
            <person name="Giersch R.M."/>
            <person name="Beal B.F."/>
            <person name="Arriagada G."/>
            <person name="Davis B.W."/>
            <person name="Ostrander E.A."/>
            <person name="Goff S.P."/>
            <person name="Metzger M.J."/>
        </authorList>
    </citation>
    <scope>NUCLEOTIDE SEQUENCE</scope>
    <source>
        <strain evidence="4">MELC-2E11</strain>
        <tissue evidence="4">Siphon/mantle</tissue>
    </source>
</reference>
<dbReference type="InterPro" id="IPR024079">
    <property type="entry name" value="MetalloPept_cat_dom_sf"/>
</dbReference>
<dbReference type="Pfam" id="PF01400">
    <property type="entry name" value="Astacin"/>
    <property type="match status" value="1"/>
</dbReference>
<dbReference type="PROSITE" id="PS51864">
    <property type="entry name" value="ASTACIN"/>
    <property type="match status" value="1"/>
</dbReference>
<keyword evidence="2" id="KW-0732">Signal</keyword>
<dbReference type="Gene3D" id="3.40.390.10">
    <property type="entry name" value="Collagenase (Catalytic Domain)"/>
    <property type="match status" value="1"/>
</dbReference>
<evidence type="ECO:0000259" key="3">
    <source>
        <dbReference type="PROSITE" id="PS51864"/>
    </source>
</evidence>
<keyword evidence="1 2" id="KW-0479">Metal-binding</keyword>
<feature type="binding site" evidence="1">
    <location>
        <position position="188"/>
    </location>
    <ligand>
        <name>Zn(2+)</name>
        <dbReference type="ChEBI" id="CHEBI:29105"/>
        <note>catalytic</note>
    </ligand>
</feature>
<sequence>MSLWRPVLVTLGILSVVRMRDTLPVLPDAILSSGEQAERPVPIANHDPLENIDVEMPTNNFLIEGDVWISRPSPRAEYPAISRNSLDSPEMLWMNQTVPYQFDVLLNETELLTVREAISDIQGLTGGDCVKFVPKRPSDRDFIYITSRNTGKVGRQGGNQTVTVSRVSACVTRGIVMHELLHALGFWHEHTRIDRDEYIEVVELNILY</sequence>
<feature type="binding site" evidence="1">
    <location>
        <position position="182"/>
    </location>
    <ligand>
        <name>Zn(2+)</name>
        <dbReference type="ChEBI" id="CHEBI:29105"/>
        <note>catalytic</note>
    </ligand>
</feature>
<feature type="domain" description="Peptidase M12A" evidence="3">
    <location>
        <begin position="84"/>
        <end position="208"/>
    </location>
</feature>
<dbReference type="PANTHER" id="PTHR10127">
    <property type="entry name" value="DISCOIDIN, CUB, EGF, LAMININ , AND ZINC METALLOPROTEASE DOMAIN CONTAINING"/>
    <property type="match status" value="1"/>
</dbReference>
<keyword evidence="1 2" id="KW-0645">Protease</keyword>
<evidence type="ECO:0000313" key="5">
    <source>
        <dbReference type="Proteomes" id="UP001164746"/>
    </source>
</evidence>
<dbReference type="EC" id="3.4.24.-" evidence="2"/>
<proteinExistence type="predicted"/>
<comment type="caution">
    <text evidence="1">Lacks conserved residue(s) required for the propagation of feature annotation.</text>
</comment>
<dbReference type="PRINTS" id="PR00480">
    <property type="entry name" value="ASTACIN"/>
</dbReference>
<dbReference type="PANTHER" id="PTHR10127:SF901">
    <property type="entry name" value="METALLOENDOPEPTIDASE"/>
    <property type="match status" value="1"/>
</dbReference>
<dbReference type="EMBL" id="CP111013">
    <property type="protein sequence ID" value="WAQ96470.1"/>
    <property type="molecule type" value="Genomic_DNA"/>
</dbReference>
<evidence type="ECO:0000313" key="4">
    <source>
        <dbReference type="EMBL" id="WAQ96470.1"/>
    </source>
</evidence>
<feature type="non-terminal residue" evidence="4">
    <location>
        <position position="208"/>
    </location>
</feature>
<gene>
    <name evidence="4" type="ORF">MAR_029160</name>
</gene>
<protein>
    <recommendedName>
        <fullName evidence="2">Metalloendopeptidase</fullName>
        <ecNumber evidence="2">3.4.24.-</ecNumber>
    </recommendedName>
</protein>
<dbReference type="SUPFAM" id="SSF55486">
    <property type="entry name" value="Metalloproteases ('zincins'), catalytic domain"/>
    <property type="match status" value="1"/>
</dbReference>
<dbReference type="SMART" id="SM00235">
    <property type="entry name" value="ZnMc"/>
    <property type="match status" value="1"/>
</dbReference>
<name>A0ABY7DN95_MYAAR</name>
<keyword evidence="1 2" id="KW-0862">Zinc</keyword>
<keyword evidence="1 2" id="KW-0482">Metalloprotease</keyword>
<feature type="signal peptide" evidence="2">
    <location>
        <begin position="1"/>
        <end position="19"/>
    </location>
</feature>
<organism evidence="4 5">
    <name type="scientific">Mya arenaria</name>
    <name type="common">Soft-shell clam</name>
    <dbReference type="NCBI Taxonomy" id="6604"/>
    <lineage>
        <taxon>Eukaryota</taxon>
        <taxon>Metazoa</taxon>
        <taxon>Spiralia</taxon>
        <taxon>Lophotrochozoa</taxon>
        <taxon>Mollusca</taxon>
        <taxon>Bivalvia</taxon>
        <taxon>Autobranchia</taxon>
        <taxon>Heteroconchia</taxon>
        <taxon>Euheterodonta</taxon>
        <taxon>Imparidentia</taxon>
        <taxon>Neoheterodontei</taxon>
        <taxon>Myida</taxon>
        <taxon>Myoidea</taxon>
        <taxon>Myidae</taxon>
        <taxon>Mya</taxon>
    </lineage>
</organism>
<evidence type="ECO:0000256" key="1">
    <source>
        <dbReference type="PROSITE-ProRule" id="PRU01211"/>
    </source>
</evidence>